<dbReference type="Proteomes" id="UP000077071">
    <property type="component" value="Chromosome"/>
</dbReference>
<dbReference type="PATRIC" id="fig|33888.3.peg.2422"/>
<dbReference type="STRING" id="33888.A6122_2177"/>
<reference evidence="1 2" key="1">
    <citation type="submission" date="2016-05" db="EMBL/GenBank/DDBJ databases">
        <title>Complete genome sequence of Rathayibacter tritici NCPPB 1953.</title>
        <authorList>
            <person name="Park J."/>
            <person name="Lee H.-H."/>
            <person name="Lee S.-W."/>
            <person name="Seo Y.-S."/>
        </authorList>
    </citation>
    <scope>NUCLEOTIDE SEQUENCE [LARGE SCALE GENOMIC DNA]</scope>
    <source>
        <strain evidence="1 2">NCPPB 1953</strain>
    </source>
</reference>
<proteinExistence type="predicted"/>
<organism evidence="1 2">
    <name type="scientific">Rathayibacter tritici</name>
    <dbReference type="NCBI Taxonomy" id="33888"/>
    <lineage>
        <taxon>Bacteria</taxon>
        <taxon>Bacillati</taxon>
        <taxon>Actinomycetota</taxon>
        <taxon>Actinomycetes</taxon>
        <taxon>Micrococcales</taxon>
        <taxon>Microbacteriaceae</taxon>
        <taxon>Rathayibacter</taxon>
    </lineage>
</organism>
<evidence type="ECO:0000313" key="2">
    <source>
        <dbReference type="Proteomes" id="UP000077071"/>
    </source>
</evidence>
<gene>
    <name evidence="1" type="ORF">A6122_2177</name>
</gene>
<evidence type="ECO:0000313" key="1">
    <source>
        <dbReference type="EMBL" id="AND17300.1"/>
    </source>
</evidence>
<dbReference type="AlphaFoldDB" id="A0A160KTY6"/>
<sequence>MRVRKRLKVSKSVIATAGIAIFCSGLTAGILTTSIEPPIELSPARTIDTAFASASEITDEREVDLQLATSPPTNIVTNRGGTITELDCRPGAGLESGKSNFALDGQRLLNLATTMPLWRNFSQGDEGDDVRAVKIALQGLGYSLSEDATWDSTGSRALRTAFKEIEASPPPDNGSFDQSIIVWIPSTPSAVASCDSALGRQLAPGTSLASLPPTIESASLTASPDEGLPGARVINIEGKEFELSSGRVQQDLPLLQAIQGSAAYASLEASETRISFSSHLKEPIKALSIPPSAIHDLNGSDGCVTTELSSVPVKIITSQLGFTLIQPVEELERNLIYITPAKQTPCIP</sequence>
<evidence type="ECO:0008006" key="3">
    <source>
        <dbReference type="Google" id="ProtNLM"/>
    </source>
</evidence>
<name>A0A160KTY6_9MICO</name>
<dbReference type="EMBL" id="CP015515">
    <property type="protein sequence ID" value="AND17300.1"/>
    <property type="molecule type" value="Genomic_DNA"/>
</dbReference>
<dbReference type="KEGG" id="rtn:A6122_2177"/>
<keyword evidence="2" id="KW-1185">Reference proteome</keyword>
<accession>A0A160KTY6</accession>
<protein>
    <recommendedName>
        <fullName evidence="3">Peptidoglycan binding-like domain-containing protein</fullName>
    </recommendedName>
</protein>